<evidence type="ECO:0000313" key="2">
    <source>
        <dbReference type="EMBL" id="AFX93425.1"/>
    </source>
</evidence>
<dbReference type="Pfam" id="PF23937">
    <property type="entry name" value="DUF7272"/>
    <property type="match status" value="1"/>
</dbReference>
<dbReference type="GeneID" id="22276571"/>
<dbReference type="KEGG" id="vg:22276571"/>
<feature type="compositionally biased region" description="Basic and acidic residues" evidence="1">
    <location>
        <begin position="12"/>
        <end position="22"/>
    </location>
</feature>
<reference evidence="2 3" key="1">
    <citation type="journal article" date="2014" name="PLoS ONE">
        <title>Improving the Safety of Staphylococcus aureus Polyvalent Phages by Their Production on a Staphylococcus xylosus Strain.</title>
        <authorList>
            <person name="El Haddad L."/>
            <person name="Ben Abdallah N."/>
            <person name="Plante P.L."/>
            <person name="Dumaresq J."/>
            <person name="Katsarava R."/>
            <person name="Labrie S."/>
            <person name="Corbeil J."/>
            <person name="St-Gelais D."/>
            <person name="Moineau S."/>
        </authorList>
    </citation>
    <scope>NUCLEOTIDE SEQUENCE [LARGE SCALE GENOMIC DNA]</scope>
</reference>
<dbReference type="Proteomes" id="UP000028568">
    <property type="component" value="Segment"/>
</dbReference>
<dbReference type="RefSeq" id="YP_009098308.1">
    <property type="nucleotide sequence ID" value="NC_025417.1"/>
</dbReference>
<organism evidence="2 3">
    <name type="scientific">Staphylococcus phage Team1</name>
    <dbReference type="NCBI Taxonomy" id="1262512"/>
    <lineage>
        <taxon>Viruses</taxon>
        <taxon>Duplodnaviria</taxon>
        <taxon>Heunggongvirae</taxon>
        <taxon>Uroviricota</taxon>
        <taxon>Caudoviricetes</taxon>
        <taxon>Herelleviridae</taxon>
        <taxon>Twortvirinae</taxon>
        <taxon>Kayvirus</taxon>
        <taxon>Kayvirus G1</taxon>
    </lineage>
</organism>
<dbReference type="EMBL" id="KC012913">
    <property type="protein sequence ID" value="AFX93425.1"/>
    <property type="molecule type" value="Genomic_DNA"/>
</dbReference>
<feature type="region of interest" description="Disordered" evidence="1">
    <location>
        <begin position="1"/>
        <end position="39"/>
    </location>
</feature>
<proteinExistence type="predicted"/>
<dbReference type="InterPro" id="IPR055696">
    <property type="entry name" value="DUF7272"/>
</dbReference>
<accession>A0A075BF50</accession>
<evidence type="ECO:0000256" key="1">
    <source>
        <dbReference type="SAM" id="MobiDB-lite"/>
    </source>
</evidence>
<feature type="compositionally biased region" description="Acidic residues" evidence="1">
    <location>
        <begin position="23"/>
        <end position="39"/>
    </location>
</feature>
<evidence type="ECO:0000313" key="3">
    <source>
        <dbReference type="Proteomes" id="UP000028568"/>
    </source>
</evidence>
<sequence length="234" mass="27368">MRNKKSFQEQLNDMRNKEKWVSEEEFTEEVAPPEEPEVEEEKLYTLNELKESLLDAQGLKDVVADFPASKDLYEPNKLYICTIPKGYQSTEVQPGQYIGISTGLLSESEDFSHLRGQMPRNLYETSHVLKPLIRINNTNIEYQQHELLEDIKDDKKIYDVELEDLRLATGEEVSHLEIVDNKFFESRINEVLDRYTELTDSNDLLKYYSKLRELVGSDKMIYCSLLDKCVKIID</sequence>
<protein>
    <submittedName>
        <fullName evidence="2">Uncharacterized protein</fullName>
    </submittedName>
</protein>
<name>A0A075BF50_9CAUD</name>